<dbReference type="GO" id="GO:0004497">
    <property type="term" value="F:monooxygenase activity"/>
    <property type="evidence" value="ECO:0007669"/>
    <property type="project" value="UniProtKB-ARBA"/>
</dbReference>
<dbReference type="InterPro" id="IPR017941">
    <property type="entry name" value="Rieske_2Fe-2S"/>
</dbReference>
<evidence type="ECO:0000256" key="1">
    <source>
        <dbReference type="ARBA" id="ARBA00022714"/>
    </source>
</evidence>
<keyword evidence="3" id="KW-0560">Oxidoreductase</keyword>
<evidence type="ECO:0000256" key="3">
    <source>
        <dbReference type="ARBA" id="ARBA00023002"/>
    </source>
</evidence>
<dbReference type="GO" id="GO:0016705">
    <property type="term" value="F:oxidoreductase activity, acting on paired donors, with incorporation or reduction of molecular oxygen"/>
    <property type="evidence" value="ECO:0007669"/>
    <property type="project" value="UniProtKB-ARBA"/>
</dbReference>
<keyword evidence="8" id="KW-1185">Reference proteome</keyword>
<reference evidence="7 8" key="1">
    <citation type="submission" date="2018-11" db="EMBL/GenBank/DDBJ databases">
        <title>Trebonia kvetii gen.nov., sp.nov., a novel acidophilic actinobacterium, and proposal of the new actinobacterial family Treboniaceae fam. nov.</title>
        <authorList>
            <person name="Rapoport D."/>
            <person name="Sagova-Mareckova M."/>
            <person name="Sedlacek I."/>
            <person name="Provaznik J."/>
            <person name="Kralova S."/>
            <person name="Pavlinic D."/>
            <person name="Benes V."/>
            <person name="Kopecky J."/>
        </authorList>
    </citation>
    <scope>NUCLEOTIDE SEQUENCE [LARGE SCALE GENOMIC DNA]</scope>
    <source>
        <strain evidence="7 8">15Tr583</strain>
    </source>
</reference>
<dbReference type="PROSITE" id="PS51296">
    <property type="entry name" value="RIESKE"/>
    <property type="match status" value="1"/>
</dbReference>
<keyword evidence="7" id="KW-0223">Dioxygenase</keyword>
<feature type="domain" description="Rieske" evidence="6">
    <location>
        <begin position="17"/>
        <end position="121"/>
    </location>
</feature>
<gene>
    <name evidence="7" type="ORF">EAS64_40585</name>
</gene>
<proteinExistence type="predicted"/>
<keyword evidence="5" id="KW-0411">Iron-sulfur</keyword>
<evidence type="ECO:0000256" key="5">
    <source>
        <dbReference type="ARBA" id="ARBA00023014"/>
    </source>
</evidence>
<organism evidence="7 8">
    <name type="scientific">Trebonia kvetii</name>
    <dbReference type="NCBI Taxonomy" id="2480626"/>
    <lineage>
        <taxon>Bacteria</taxon>
        <taxon>Bacillati</taxon>
        <taxon>Actinomycetota</taxon>
        <taxon>Actinomycetes</taxon>
        <taxon>Streptosporangiales</taxon>
        <taxon>Treboniaceae</taxon>
        <taxon>Trebonia</taxon>
    </lineage>
</organism>
<dbReference type="EMBL" id="RPFW01000011">
    <property type="protein sequence ID" value="TVY99934.1"/>
    <property type="molecule type" value="Genomic_DNA"/>
</dbReference>
<dbReference type="PANTHER" id="PTHR21266">
    <property type="entry name" value="IRON-SULFUR DOMAIN CONTAINING PROTEIN"/>
    <property type="match status" value="1"/>
</dbReference>
<evidence type="ECO:0000313" key="8">
    <source>
        <dbReference type="Proteomes" id="UP000460272"/>
    </source>
</evidence>
<evidence type="ECO:0000256" key="2">
    <source>
        <dbReference type="ARBA" id="ARBA00022723"/>
    </source>
</evidence>
<dbReference type="OrthoDB" id="5243643at2"/>
<keyword evidence="4" id="KW-0408">Iron</keyword>
<dbReference type="CDD" id="cd03469">
    <property type="entry name" value="Rieske_RO_Alpha_N"/>
    <property type="match status" value="1"/>
</dbReference>
<comment type="caution">
    <text evidence="7">The sequence shown here is derived from an EMBL/GenBank/DDBJ whole genome shotgun (WGS) entry which is preliminary data.</text>
</comment>
<dbReference type="Gene3D" id="2.102.10.10">
    <property type="entry name" value="Rieske [2Fe-2S] iron-sulphur domain"/>
    <property type="match status" value="1"/>
</dbReference>
<dbReference type="SUPFAM" id="SSF55961">
    <property type="entry name" value="Bet v1-like"/>
    <property type="match status" value="1"/>
</dbReference>
<dbReference type="RefSeq" id="WP_145862042.1">
    <property type="nucleotide sequence ID" value="NZ_RPFW01000011.1"/>
</dbReference>
<dbReference type="InterPro" id="IPR036922">
    <property type="entry name" value="Rieske_2Fe-2S_sf"/>
</dbReference>
<evidence type="ECO:0000256" key="4">
    <source>
        <dbReference type="ARBA" id="ARBA00023004"/>
    </source>
</evidence>
<dbReference type="InterPro" id="IPR050584">
    <property type="entry name" value="Cholesterol_7-desaturase"/>
</dbReference>
<dbReference type="Pfam" id="PF00355">
    <property type="entry name" value="Rieske"/>
    <property type="match status" value="1"/>
</dbReference>
<dbReference type="GO" id="GO:0046872">
    <property type="term" value="F:metal ion binding"/>
    <property type="evidence" value="ECO:0007669"/>
    <property type="project" value="UniProtKB-KW"/>
</dbReference>
<accession>A0A6P2BP44</accession>
<sequence>MSSPGVFANLTAQRACWHPVAFASEITDRPAHADLLGEPLVVWRGADGTPRAMSDLCVHRGTALSLGWVKGDELVCAYHGWRYGADGRCTAIPQKEDPAAVPAKARVAAYRAQERYGLIWVALDEPRWPLPEVPELEDGEWIIVPAGPYRWRCDAARQVENFTDFGHFPWVHPGLLGDPERPVVPPYQVETDGHVLRYQIVRPEAPNSDDFPVFANEQAGPPERRSRYELHLPYTIVLRLGWGGQRGMVYFFASQPVAADQCVGYVVIGRNYNTDQPDRVIQEFEDTIFGQDQVVVESQRPERVPFDLAAELHLKFDAVAVAYRKTMRDLGLAASDAIGITAK</sequence>
<protein>
    <submittedName>
        <fullName evidence="7">Aromatic ring-hydroxylating dioxygenase subunit alpha</fullName>
    </submittedName>
</protein>
<evidence type="ECO:0000313" key="7">
    <source>
        <dbReference type="EMBL" id="TVY99934.1"/>
    </source>
</evidence>
<dbReference type="PANTHER" id="PTHR21266:SF60">
    <property type="entry name" value="3-KETOSTEROID-9-ALPHA-MONOOXYGENASE, OXYGENASE COMPONENT"/>
    <property type="match status" value="1"/>
</dbReference>
<dbReference type="GO" id="GO:0051537">
    <property type="term" value="F:2 iron, 2 sulfur cluster binding"/>
    <property type="evidence" value="ECO:0007669"/>
    <property type="project" value="UniProtKB-KW"/>
</dbReference>
<keyword evidence="1" id="KW-0001">2Fe-2S</keyword>
<dbReference type="GO" id="GO:0051213">
    <property type="term" value="F:dioxygenase activity"/>
    <property type="evidence" value="ECO:0007669"/>
    <property type="project" value="UniProtKB-KW"/>
</dbReference>
<dbReference type="InterPro" id="IPR044043">
    <property type="entry name" value="VanA_C_cat"/>
</dbReference>
<dbReference type="Proteomes" id="UP000460272">
    <property type="component" value="Unassembled WGS sequence"/>
</dbReference>
<name>A0A6P2BP44_9ACTN</name>
<dbReference type="Pfam" id="PF19112">
    <property type="entry name" value="VanA_C"/>
    <property type="match status" value="1"/>
</dbReference>
<dbReference type="SUPFAM" id="SSF50022">
    <property type="entry name" value="ISP domain"/>
    <property type="match status" value="1"/>
</dbReference>
<evidence type="ECO:0000259" key="6">
    <source>
        <dbReference type="PROSITE" id="PS51296"/>
    </source>
</evidence>
<keyword evidence="2" id="KW-0479">Metal-binding</keyword>
<dbReference type="AlphaFoldDB" id="A0A6P2BP44"/>
<dbReference type="Gene3D" id="3.90.380.10">
    <property type="entry name" value="Naphthalene 1,2-dioxygenase Alpha Subunit, Chain A, domain 1"/>
    <property type="match status" value="1"/>
</dbReference>